<evidence type="ECO:0000259" key="6">
    <source>
        <dbReference type="PROSITE" id="PS50089"/>
    </source>
</evidence>
<dbReference type="InterPro" id="IPR017907">
    <property type="entry name" value="Znf_RING_CS"/>
</dbReference>
<dbReference type="RefSeq" id="XP_002132994.2">
    <property type="nucleotide sequence ID" value="XM_002132958.3"/>
</dbReference>
<sequence length="78" mass="9081">MDDRKDPKSEPKKRREKRYGPGDDCTICMRPKQEAVATKCGHSFCKQCISLHLYYISDKDVLFCPVCRTDVESYSDEE</sequence>
<dbReference type="GO" id="GO:0140082">
    <property type="term" value="F:SUMO-ubiquitin ligase activity"/>
    <property type="evidence" value="ECO:0007669"/>
    <property type="project" value="TreeGrafter"/>
</dbReference>
<keyword evidence="1" id="KW-0479">Metal-binding</keyword>
<name>A0A6I8UYN8_DROPS</name>
<gene>
    <name evidence="8" type="primary">LOC6902449</name>
</gene>
<reference evidence="8" key="1">
    <citation type="submission" date="2025-08" db="UniProtKB">
        <authorList>
            <consortium name="RefSeq"/>
        </authorList>
    </citation>
    <scope>IDENTIFICATION</scope>
    <source>
        <strain evidence="8">MV-25-SWS-2005</strain>
        <tissue evidence="8">Whole body</tissue>
    </source>
</reference>
<dbReference type="GO" id="GO:0061630">
    <property type="term" value="F:ubiquitin protein ligase activity"/>
    <property type="evidence" value="ECO:0007669"/>
    <property type="project" value="InterPro"/>
</dbReference>
<keyword evidence="7" id="KW-1185">Reference proteome</keyword>
<dbReference type="InParanoid" id="A0A6I8UYN8"/>
<evidence type="ECO:0000313" key="8">
    <source>
        <dbReference type="RefSeq" id="XP_002132994.2"/>
    </source>
</evidence>
<dbReference type="PANTHER" id="PTHR47094:SF1">
    <property type="entry name" value="RING-TYPE E3 UBIQUITIN TRANSFERASE"/>
    <property type="match status" value="1"/>
</dbReference>
<dbReference type="PANTHER" id="PTHR47094">
    <property type="entry name" value="ELFLESS, ISOFORM B"/>
    <property type="match status" value="1"/>
</dbReference>
<keyword evidence="3" id="KW-0862">Zinc</keyword>
<dbReference type="GO" id="GO:0032183">
    <property type="term" value="F:SUMO binding"/>
    <property type="evidence" value="ECO:0007669"/>
    <property type="project" value="TreeGrafter"/>
</dbReference>
<dbReference type="PROSITE" id="PS50089">
    <property type="entry name" value="ZF_RING_2"/>
    <property type="match status" value="1"/>
</dbReference>
<dbReference type="Pfam" id="PF13920">
    <property type="entry name" value="zf-C3HC4_3"/>
    <property type="match status" value="1"/>
</dbReference>
<accession>A0A6I8UYN8</accession>
<feature type="compositionally biased region" description="Basic and acidic residues" evidence="5">
    <location>
        <begin position="1"/>
        <end position="10"/>
    </location>
</feature>
<evidence type="ECO:0000256" key="3">
    <source>
        <dbReference type="ARBA" id="ARBA00022833"/>
    </source>
</evidence>
<feature type="region of interest" description="Disordered" evidence="5">
    <location>
        <begin position="1"/>
        <end position="22"/>
    </location>
</feature>
<dbReference type="PROSITE" id="PS00518">
    <property type="entry name" value="ZF_RING_1"/>
    <property type="match status" value="1"/>
</dbReference>
<dbReference type="InterPro" id="IPR001841">
    <property type="entry name" value="Znf_RING"/>
</dbReference>
<dbReference type="SUPFAM" id="SSF57850">
    <property type="entry name" value="RING/U-box"/>
    <property type="match status" value="1"/>
</dbReference>
<dbReference type="Gene3D" id="3.30.40.10">
    <property type="entry name" value="Zinc/RING finger domain, C3HC4 (zinc finger)"/>
    <property type="match status" value="1"/>
</dbReference>
<dbReference type="InterPro" id="IPR013083">
    <property type="entry name" value="Znf_RING/FYVE/PHD"/>
</dbReference>
<dbReference type="AlphaFoldDB" id="A0A6I8UYN8"/>
<evidence type="ECO:0000256" key="4">
    <source>
        <dbReference type="PROSITE-ProRule" id="PRU00175"/>
    </source>
</evidence>
<evidence type="ECO:0000256" key="5">
    <source>
        <dbReference type="SAM" id="MobiDB-lite"/>
    </source>
</evidence>
<organism evidence="7 8">
    <name type="scientific">Drosophila pseudoobscura pseudoobscura</name>
    <name type="common">Fruit fly</name>
    <dbReference type="NCBI Taxonomy" id="46245"/>
    <lineage>
        <taxon>Eukaryota</taxon>
        <taxon>Metazoa</taxon>
        <taxon>Ecdysozoa</taxon>
        <taxon>Arthropoda</taxon>
        <taxon>Hexapoda</taxon>
        <taxon>Insecta</taxon>
        <taxon>Pterygota</taxon>
        <taxon>Neoptera</taxon>
        <taxon>Endopterygota</taxon>
        <taxon>Diptera</taxon>
        <taxon>Brachycera</taxon>
        <taxon>Muscomorpha</taxon>
        <taxon>Ephydroidea</taxon>
        <taxon>Drosophilidae</taxon>
        <taxon>Drosophila</taxon>
        <taxon>Sophophora</taxon>
    </lineage>
</organism>
<feature type="domain" description="RING-type" evidence="6">
    <location>
        <begin position="25"/>
        <end position="68"/>
    </location>
</feature>
<evidence type="ECO:0000256" key="2">
    <source>
        <dbReference type="ARBA" id="ARBA00022771"/>
    </source>
</evidence>
<keyword evidence="2 4" id="KW-0863">Zinc-finger</keyword>
<evidence type="ECO:0000256" key="1">
    <source>
        <dbReference type="ARBA" id="ARBA00022723"/>
    </source>
</evidence>
<evidence type="ECO:0000313" key="7">
    <source>
        <dbReference type="Proteomes" id="UP000001819"/>
    </source>
</evidence>
<dbReference type="SMART" id="SM00184">
    <property type="entry name" value="RING"/>
    <property type="match status" value="1"/>
</dbReference>
<protein>
    <submittedName>
        <fullName evidence="8">Tripartite motif-containing protein 40-like</fullName>
    </submittedName>
</protein>
<dbReference type="InterPro" id="IPR049627">
    <property type="entry name" value="SLX8"/>
</dbReference>
<dbReference type="Proteomes" id="UP000001819">
    <property type="component" value="Chromosome 4"/>
</dbReference>
<dbReference type="GO" id="GO:0008270">
    <property type="term" value="F:zinc ion binding"/>
    <property type="evidence" value="ECO:0007669"/>
    <property type="project" value="UniProtKB-KW"/>
</dbReference>
<proteinExistence type="predicted"/>
<dbReference type="KEGG" id="dpo:6902449"/>
<dbReference type="GO" id="GO:0006511">
    <property type="term" value="P:ubiquitin-dependent protein catabolic process"/>
    <property type="evidence" value="ECO:0007669"/>
    <property type="project" value="TreeGrafter"/>
</dbReference>
<dbReference type="GO" id="GO:0033768">
    <property type="term" value="C:SUMO-targeted ubiquitin ligase complex"/>
    <property type="evidence" value="ECO:0007669"/>
    <property type="project" value="TreeGrafter"/>
</dbReference>